<sequence length="106" mass="12182">MFEIPTAPVPVRVTYHGRYHISTVVNYRNEYETRVFKNDPTSRVESEVPREIRDLIERADWHSMVDDMAVKGHDGEHVTTFNNSDAQTVHSVLIGFLTMYNTGTLA</sequence>
<proteinExistence type="predicted"/>
<organism evidence="1 2">
    <name type="scientific">Streptomyces phage BRock</name>
    <dbReference type="NCBI Taxonomy" id="1913591"/>
    <lineage>
        <taxon>Viruses</taxon>
        <taxon>Duplodnaviria</taxon>
        <taxon>Heunggongvirae</taxon>
        <taxon>Uroviricota</taxon>
        <taxon>Caudoviricetes</taxon>
        <taxon>Borockvirus</taxon>
        <taxon>Borockvirus brock</taxon>
    </lineage>
</organism>
<dbReference type="RefSeq" id="YP_009831756.1">
    <property type="nucleotide sequence ID" value="NC_048650.1"/>
</dbReference>
<evidence type="ECO:0000313" key="2">
    <source>
        <dbReference type="Proteomes" id="UP000224898"/>
    </source>
</evidence>
<accession>A0A1J0GVU5</accession>
<dbReference type="Proteomes" id="UP000224898">
    <property type="component" value="Segment"/>
</dbReference>
<dbReference type="EMBL" id="KX925554">
    <property type="protein sequence ID" value="APC46293.1"/>
    <property type="molecule type" value="Genomic_DNA"/>
</dbReference>
<dbReference type="GeneID" id="55601445"/>
<keyword evidence="2" id="KW-1185">Reference proteome</keyword>
<name>A0A1J0GVU5_9CAUD</name>
<evidence type="ECO:0000313" key="1">
    <source>
        <dbReference type="EMBL" id="APC46293.1"/>
    </source>
</evidence>
<dbReference type="KEGG" id="vg:55601445"/>
<protein>
    <submittedName>
        <fullName evidence="1">Uncharacterized protein</fullName>
    </submittedName>
</protein>
<reference evidence="1 2" key="1">
    <citation type="submission" date="2016-09" db="EMBL/GenBank/DDBJ databases">
        <title>Complete Genome Sequence of Streptomyces 5a phage BRock.</title>
        <authorList>
            <person name="Crossman A."/>
            <person name="Baron S."/>
            <person name="Jamdagni P."/>
            <person name="Khatri P."/>
            <person name="Sharma D."/>
            <person name="Pandey M."/>
            <person name="Goyal S."/>
            <person name="Kumar S."/>
            <person name="Phogat A."/>
            <person name="Chawla G."/>
            <person name="Pasricha M."/>
            <person name="Gupta K."/>
            <person name="Bazzad D."/>
            <person name="Aggarwal V."/>
            <person name="Poughat A."/>
            <person name="Singh K."/>
            <person name="Rana P."/>
            <person name="Gautam R."/>
            <person name="Sharma V."/>
            <person name="Tyagi D."/>
            <person name="Shahi A."/>
            <person name="Jangra N."/>
            <person name="Malik M."/>
            <person name="Sidhu P.K."/>
            <person name="Malik S."/>
            <person name="Ghalyan Y."/>
            <person name="Sharma S.S."/>
            <person name="Malik A."/>
            <person name="Chuttani R."/>
            <person name="Bamal N."/>
            <person name="Bhadula D."/>
            <person name="Batra A."/>
            <person name="Temple L."/>
            <person name="Nehra K."/>
        </authorList>
    </citation>
    <scope>NUCLEOTIDE SEQUENCE [LARGE SCALE GENOMIC DNA]</scope>
</reference>